<dbReference type="Pfam" id="PF04548">
    <property type="entry name" value="AIG1"/>
    <property type="match status" value="1"/>
</dbReference>
<evidence type="ECO:0000256" key="1">
    <source>
        <dbReference type="ARBA" id="ARBA00008535"/>
    </source>
</evidence>
<dbReference type="InterPro" id="IPR045058">
    <property type="entry name" value="GIMA/IAN/Toc"/>
</dbReference>
<proteinExistence type="inferred from homology"/>
<accession>A0A8C9ZM12</accession>
<dbReference type="GO" id="GO:0005525">
    <property type="term" value="F:GTP binding"/>
    <property type="evidence" value="ECO:0007669"/>
    <property type="project" value="UniProtKB-KW"/>
</dbReference>
<evidence type="ECO:0000256" key="3">
    <source>
        <dbReference type="ARBA" id="ARBA00023134"/>
    </source>
</evidence>
<name>A0A8C9ZM12_SANLU</name>
<protein>
    <submittedName>
        <fullName evidence="6">GTPase IMAP family member 9-like</fullName>
    </submittedName>
</protein>
<evidence type="ECO:0000313" key="6">
    <source>
        <dbReference type="Ensembl" id="ENSSLUP00000042403.1"/>
    </source>
</evidence>
<reference evidence="6" key="1">
    <citation type="submission" date="2025-08" db="UniProtKB">
        <authorList>
            <consortium name="Ensembl"/>
        </authorList>
    </citation>
    <scope>IDENTIFICATION</scope>
</reference>
<keyword evidence="3" id="KW-0342">GTP-binding</keyword>
<evidence type="ECO:0000256" key="4">
    <source>
        <dbReference type="SAM" id="MobiDB-lite"/>
    </source>
</evidence>
<dbReference type="PANTHER" id="PTHR10903:SF188">
    <property type="entry name" value="GTPASE IMAP FAMILY MEMBER 2-LIKE-RELATED"/>
    <property type="match status" value="1"/>
</dbReference>
<evidence type="ECO:0000313" key="7">
    <source>
        <dbReference type="Proteomes" id="UP000694568"/>
    </source>
</evidence>
<comment type="similarity">
    <text evidence="1">Belongs to the TRAFAC class TrmE-Era-EngA-EngB-Septin-like GTPase superfamily. AIG1/Toc34/Toc159-like paraseptin GTPase family. IAN subfamily.</text>
</comment>
<dbReference type="InterPro" id="IPR027417">
    <property type="entry name" value="P-loop_NTPase"/>
</dbReference>
<keyword evidence="7" id="KW-1185">Reference proteome</keyword>
<feature type="region of interest" description="Disordered" evidence="4">
    <location>
        <begin position="141"/>
        <end position="164"/>
    </location>
</feature>
<evidence type="ECO:0000259" key="5">
    <source>
        <dbReference type="PROSITE" id="PS51720"/>
    </source>
</evidence>
<dbReference type="Gene3D" id="3.40.50.300">
    <property type="entry name" value="P-loop containing nucleotide triphosphate hydrolases"/>
    <property type="match status" value="1"/>
</dbReference>
<dbReference type="InterPro" id="IPR006703">
    <property type="entry name" value="G_AIG1"/>
</dbReference>
<organism evidence="6 7">
    <name type="scientific">Sander lucioperca</name>
    <name type="common">Pike-perch</name>
    <name type="synonym">Perca lucioperca</name>
    <dbReference type="NCBI Taxonomy" id="283035"/>
    <lineage>
        <taxon>Eukaryota</taxon>
        <taxon>Metazoa</taxon>
        <taxon>Chordata</taxon>
        <taxon>Craniata</taxon>
        <taxon>Vertebrata</taxon>
        <taxon>Euteleostomi</taxon>
        <taxon>Actinopterygii</taxon>
        <taxon>Neopterygii</taxon>
        <taxon>Teleostei</taxon>
        <taxon>Neoteleostei</taxon>
        <taxon>Acanthomorphata</taxon>
        <taxon>Eupercaria</taxon>
        <taxon>Perciformes</taxon>
        <taxon>Percoidei</taxon>
        <taxon>Percidae</taxon>
        <taxon>Luciopercinae</taxon>
        <taxon>Sander</taxon>
    </lineage>
</organism>
<feature type="domain" description="AIG1-type G" evidence="5">
    <location>
        <begin position="165"/>
        <end position="349"/>
    </location>
</feature>
<dbReference type="Ensembl" id="ENSSLUT00000043747.1">
    <property type="protein sequence ID" value="ENSSLUP00000042403.1"/>
    <property type="gene ID" value="ENSSLUG00000018816.1"/>
</dbReference>
<dbReference type="SUPFAM" id="SSF52540">
    <property type="entry name" value="P-loop containing nucleoside triphosphate hydrolases"/>
    <property type="match status" value="1"/>
</dbReference>
<dbReference type="Proteomes" id="UP000694568">
    <property type="component" value="Unplaced"/>
</dbReference>
<sequence>MAHSKKISVVVLGSEDDLMKALITIILGKDLSPLSKTKIYDNDMYEVTCPPYTADDLKNIFAANQDPDMSLLVVKEGFSPDMVWQEVENLKRITRKPTEEFIVVLPFGYKESDRYPFKCYTMEYLFSKLTHLAEDRHLMPTNTSLAGQPASSTPTSPSLEGNPSGTEVNLVLLGMTGTGKSASGNTILGEKRFTSKASSKPVTTECQQAETVINGRRVRIIDTSDIFYDERKSSSGEHVRKVKELCQSGPCVYLLVIHVSRFTDGERDILEKLGKVFGSKVREQTVILFTRGKDLEQGGMSFEDFLHRCQPDLKKIVEKCGGRCVLFENSDSGPDQVEKLMEIVDRMLK</sequence>
<dbReference type="PROSITE" id="PS51720">
    <property type="entry name" value="G_AIG1"/>
    <property type="match status" value="1"/>
</dbReference>
<dbReference type="PANTHER" id="PTHR10903">
    <property type="entry name" value="GTPASE, IMAP FAMILY MEMBER-RELATED"/>
    <property type="match status" value="1"/>
</dbReference>
<dbReference type="AlphaFoldDB" id="A0A8C9ZM12"/>
<dbReference type="FunFam" id="3.40.50.300:FF:000366">
    <property type="entry name" value="GTPase, IMAP family member 2"/>
    <property type="match status" value="1"/>
</dbReference>
<evidence type="ECO:0000256" key="2">
    <source>
        <dbReference type="ARBA" id="ARBA00022741"/>
    </source>
</evidence>
<gene>
    <name evidence="6" type="primary">LOC116053728</name>
</gene>
<keyword evidence="2" id="KW-0547">Nucleotide-binding</keyword>
<dbReference type="GeneTree" id="ENSGT00940000159509"/>
<reference evidence="6" key="2">
    <citation type="submission" date="2025-09" db="UniProtKB">
        <authorList>
            <consortium name="Ensembl"/>
        </authorList>
    </citation>
    <scope>IDENTIFICATION</scope>
</reference>